<feature type="non-terminal residue" evidence="1">
    <location>
        <position position="1"/>
    </location>
</feature>
<keyword evidence="2" id="KW-1185">Reference proteome</keyword>
<accession>A0ACC1J7S8</accession>
<dbReference type="EMBL" id="JANBPW010002384">
    <property type="protein sequence ID" value="KAJ1940989.1"/>
    <property type="molecule type" value="Genomic_DNA"/>
</dbReference>
<dbReference type="Proteomes" id="UP001150603">
    <property type="component" value="Unassembled WGS sequence"/>
</dbReference>
<protein>
    <submittedName>
        <fullName evidence="1">Uncharacterized protein</fullName>
    </submittedName>
</protein>
<organism evidence="1 2">
    <name type="scientific">Linderina macrospora</name>
    <dbReference type="NCBI Taxonomy" id="4868"/>
    <lineage>
        <taxon>Eukaryota</taxon>
        <taxon>Fungi</taxon>
        <taxon>Fungi incertae sedis</taxon>
        <taxon>Zoopagomycota</taxon>
        <taxon>Kickxellomycotina</taxon>
        <taxon>Kickxellomycetes</taxon>
        <taxon>Kickxellales</taxon>
        <taxon>Kickxellaceae</taxon>
        <taxon>Linderina</taxon>
    </lineage>
</organism>
<evidence type="ECO:0000313" key="2">
    <source>
        <dbReference type="Proteomes" id="UP001150603"/>
    </source>
</evidence>
<gene>
    <name evidence="1" type="ORF">FBU59_003638</name>
</gene>
<name>A0ACC1J7S8_9FUNG</name>
<reference evidence="1" key="1">
    <citation type="submission" date="2022-07" db="EMBL/GenBank/DDBJ databases">
        <title>Phylogenomic reconstructions and comparative analyses of Kickxellomycotina fungi.</title>
        <authorList>
            <person name="Reynolds N.K."/>
            <person name="Stajich J.E."/>
            <person name="Barry K."/>
            <person name="Grigoriev I.V."/>
            <person name="Crous P."/>
            <person name="Smith M.E."/>
        </authorList>
    </citation>
    <scope>NUCLEOTIDE SEQUENCE</scope>
    <source>
        <strain evidence="1">NRRL 5244</strain>
    </source>
</reference>
<comment type="caution">
    <text evidence="1">The sequence shown here is derived from an EMBL/GenBank/DDBJ whole genome shotgun (WGS) entry which is preliminary data.</text>
</comment>
<evidence type="ECO:0000313" key="1">
    <source>
        <dbReference type="EMBL" id="KAJ1940989.1"/>
    </source>
</evidence>
<proteinExistence type="predicted"/>
<sequence length="253" mass="27251">LKADEVTCFSVGTVFCPPEKRGRGYASQLMQALVQELAPSRGVSNLYSDIGPKFYARDGWNVHSPISIRLPLTTTLPAPSSAVRMLGEGDIGEYAARDCTQVEQLMQGLAVSSDSTRVAILPEPSVYAWHFARAQFEAGLVRPDLRLEQFGAALDDGSFVAWTYDVRQSAVVVLRAAVDTADGLMALTNAAIGAGTIAGMKELVFWNPPFESSLLEAGAERIVRDGSLSSLCVFGAAPGDNVEWLLNEKLPWV</sequence>